<dbReference type="Proteomes" id="UP000675379">
    <property type="component" value="Unassembled WGS sequence"/>
</dbReference>
<evidence type="ECO:0000256" key="6">
    <source>
        <dbReference type="ARBA" id="ARBA00022989"/>
    </source>
</evidence>
<sequence>MLENFVFSASSALPIFLVMLAGFGMKRWNIIDDGFVRKGNQVVFLVALPLKLFMDVSTNAIGEYFDLKFLLYIVLGTILSAGVAYGVGRLAVKDHVQLGAFVHGTFRGNFLYVGLSLMENVTGRMGLKTPLAIAFIIPLYNILGVVVLSLLDTHREQKVNLGEILRKIITNPFIVAVALGMVFSLTGGHLPVILTRTFTYFSNLATPLALIAIGASFRRQGLARNWGLGLLASFVKLFLLPGLAVLGGVYLGFSPEDLLLIYIIFGVPTATTTFVITTAMHGDGDLASNIILFTTILANFSMTLFIFVFRLLGYV</sequence>
<dbReference type="AlphaFoldDB" id="A0A941CN97"/>
<dbReference type="RefSeq" id="WP_211799527.1">
    <property type="nucleotide sequence ID" value="NZ_JAGSCS010000001.1"/>
</dbReference>
<feature type="transmembrane region" description="Helical" evidence="8">
    <location>
        <begin position="130"/>
        <end position="151"/>
    </location>
</feature>
<reference evidence="9" key="1">
    <citation type="submission" date="2021-04" db="EMBL/GenBank/DDBJ databases">
        <title>Proteiniclasticum sedimins sp. nov., an obligate anaerobic bacterium isolated from anaerobic sludge.</title>
        <authorList>
            <person name="Liu J."/>
        </authorList>
    </citation>
    <scope>NUCLEOTIDE SEQUENCE</scope>
    <source>
        <strain evidence="9">BAD-10</strain>
    </source>
</reference>
<accession>A0A941CN97</accession>
<dbReference type="EMBL" id="JAGSCS010000001">
    <property type="protein sequence ID" value="MBR0575019.1"/>
    <property type="molecule type" value="Genomic_DNA"/>
</dbReference>
<keyword evidence="10" id="KW-1185">Reference proteome</keyword>
<keyword evidence="5 8" id="KW-0812">Transmembrane</keyword>
<evidence type="ECO:0000256" key="8">
    <source>
        <dbReference type="SAM" id="Phobius"/>
    </source>
</evidence>
<feature type="transmembrane region" description="Helical" evidence="8">
    <location>
        <begin position="290"/>
        <end position="312"/>
    </location>
</feature>
<comment type="caution">
    <text evidence="9">The sequence shown here is derived from an EMBL/GenBank/DDBJ whole genome shotgun (WGS) entry which is preliminary data.</text>
</comment>
<feature type="transmembrane region" description="Helical" evidence="8">
    <location>
        <begin position="259"/>
        <end position="278"/>
    </location>
</feature>
<evidence type="ECO:0000313" key="9">
    <source>
        <dbReference type="EMBL" id="MBR0575019.1"/>
    </source>
</evidence>
<dbReference type="PANTHER" id="PTHR36838:SF4">
    <property type="entry name" value="AUXIN EFFLUX CARRIER FAMILY PROTEIN"/>
    <property type="match status" value="1"/>
</dbReference>
<evidence type="ECO:0000256" key="1">
    <source>
        <dbReference type="ARBA" id="ARBA00004651"/>
    </source>
</evidence>
<dbReference type="InterPro" id="IPR004776">
    <property type="entry name" value="Mem_transp_PIN-like"/>
</dbReference>
<feature type="transmembrane region" description="Helical" evidence="8">
    <location>
        <begin position="6"/>
        <end position="23"/>
    </location>
</feature>
<evidence type="ECO:0000256" key="5">
    <source>
        <dbReference type="ARBA" id="ARBA00022692"/>
    </source>
</evidence>
<protein>
    <submittedName>
        <fullName evidence="9">AEC family transporter</fullName>
    </submittedName>
</protein>
<dbReference type="GO" id="GO:0055085">
    <property type="term" value="P:transmembrane transport"/>
    <property type="evidence" value="ECO:0007669"/>
    <property type="project" value="InterPro"/>
</dbReference>
<evidence type="ECO:0000313" key="10">
    <source>
        <dbReference type="Proteomes" id="UP000675379"/>
    </source>
</evidence>
<keyword evidence="3" id="KW-0813">Transport</keyword>
<dbReference type="Pfam" id="PF03547">
    <property type="entry name" value="Mem_trans"/>
    <property type="match status" value="1"/>
</dbReference>
<dbReference type="PANTHER" id="PTHR36838">
    <property type="entry name" value="AUXIN EFFLUX CARRIER FAMILY PROTEIN"/>
    <property type="match status" value="1"/>
</dbReference>
<evidence type="ECO:0000256" key="2">
    <source>
        <dbReference type="ARBA" id="ARBA00010145"/>
    </source>
</evidence>
<dbReference type="Gene3D" id="1.20.1530.20">
    <property type="match status" value="1"/>
</dbReference>
<feature type="transmembrane region" description="Helical" evidence="8">
    <location>
        <begin position="69"/>
        <end position="88"/>
    </location>
</feature>
<evidence type="ECO:0000256" key="3">
    <source>
        <dbReference type="ARBA" id="ARBA00022448"/>
    </source>
</evidence>
<feature type="transmembrane region" description="Helical" evidence="8">
    <location>
        <begin position="229"/>
        <end position="253"/>
    </location>
</feature>
<feature type="transmembrane region" description="Helical" evidence="8">
    <location>
        <begin position="172"/>
        <end position="194"/>
    </location>
</feature>
<dbReference type="GO" id="GO:0005886">
    <property type="term" value="C:plasma membrane"/>
    <property type="evidence" value="ECO:0007669"/>
    <property type="project" value="UniProtKB-SubCell"/>
</dbReference>
<keyword evidence="6 8" id="KW-1133">Transmembrane helix</keyword>
<proteinExistence type="inferred from homology"/>
<dbReference type="InterPro" id="IPR038770">
    <property type="entry name" value="Na+/solute_symporter_sf"/>
</dbReference>
<organism evidence="9 10">
    <name type="scientific">Proteiniclasticum sediminis</name>
    <dbReference type="NCBI Taxonomy" id="2804028"/>
    <lineage>
        <taxon>Bacteria</taxon>
        <taxon>Bacillati</taxon>
        <taxon>Bacillota</taxon>
        <taxon>Clostridia</taxon>
        <taxon>Eubacteriales</taxon>
        <taxon>Clostridiaceae</taxon>
        <taxon>Proteiniclasticum</taxon>
    </lineage>
</organism>
<name>A0A941CN97_9CLOT</name>
<keyword evidence="4" id="KW-1003">Cell membrane</keyword>
<evidence type="ECO:0000256" key="7">
    <source>
        <dbReference type="ARBA" id="ARBA00023136"/>
    </source>
</evidence>
<evidence type="ECO:0000256" key="4">
    <source>
        <dbReference type="ARBA" id="ARBA00022475"/>
    </source>
</evidence>
<comment type="similarity">
    <text evidence="2">Belongs to the auxin efflux carrier (TC 2.A.69) family.</text>
</comment>
<keyword evidence="7 8" id="KW-0472">Membrane</keyword>
<comment type="subcellular location">
    <subcellularLocation>
        <location evidence="1">Cell membrane</location>
        <topology evidence="1">Multi-pass membrane protein</topology>
    </subcellularLocation>
</comment>
<gene>
    <name evidence="9" type="ORF">KCG48_01565</name>
</gene>